<evidence type="ECO:0000256" key="12">
    <source>
        <dbReference type="ARBA" id="ARBA00023136"/>
    </source>
</evidence>
<dbReference type="InterPro" id="IPR001128">
    <property type="entry name" value="Cyt_P450"/>
</dbReference>
<dbReference type="AlphaFoldDB" id="A0ABD2NP05"/>
<comment type="cofactor">
    <cofactor evidence="1">
        <name>heme</name>
        <dbReference type="ChEBI" id="CHEBI:30413"/>
    </cofactor>
</comment>
<dbReference type="InterPro" id="IPR036396">
    <property type="entry name" value="Cyt_P450_sf"/>
</dbReference>
<keyword evidence="5" id="KW-0349">Heme</keyword>
<comment type="subcellular location">
    <subcellularLocation>
        <location evidence="3">Endoplasmic reticulum membrane</location>
        <topology evidence="3">Peripheral membrane protein</topology>
    </subcellularLocation>
    <subcellularLocation>
        <location evidence="2">Microsome membrane</location>
        <topology evidence="2">Peripheral membrane protein</topology>
    </subcellularLocation>
</comment>
<name>A0ABD2NP05_9CUCU</name>
<keyword evidence="11" id="KW-0503">Monooxygenase</keyword>
<evidence type="ECO:0000256" key="1">
    <source>
        <dbReference type="ARBA" id="ARBA00001971"/>
    </source>
</evidence>
<evidence type="ECO:0000256" key="6">
    <source>
        <dbReference type="ARBA" id="ARBA00022723"/>
    </source>
</evidence>
<organism evidence="13 14">
    <name type="scientific">Cryptolaemus montrouzieri</name>
    <dbReference type="NCBI Taxonomy" id="559131"/>
    <lineage>
        <taxon>Eukaryota</taxon>
        <taxon>Metazoa</taxon>
        <taxon>Ecdysozoa</taxon>
        <taxon>Arthropoda</taxon>
        <taxon>Hexapoda</taxon>
        <taxon>Insecta</taxon>
        <taxon>Pterygota</taxon>
        <taxon>Neoptera</taxon>
        <taxon>Endopterygota</taxon>
        <taxon>Coleoptera</taxon>
        <taxon>Polyphaga</taxon>
        <taxon>Cucujiformia</taxon>
        <taxon>Coccinelloidea</taxon>
        <taxon>Coccinellidae</taxon>
        <taxon>Scymninae</taxon>
        <taxon>Scymnini</taxon>
        <taxon>Cryptolaemus</taxon>
    </lineage>
</organism>
<keyword evidence="9" id="KW-0560">Oxidoreductase</keyword>
<dbReference type="GO" id="GO:0005789">
    <property type="term" value="C:endoplasmic reticulum membrane"/>
    <property type="evidence" value="ECO:0007669"/>
    <property type="project" value="UniProtKB-SubCell"/>
</dbReference>
<comment type="similarity">
    <text evidence="4">Belongs to the cytochrome P450 family.</text>
</comment>
<evidence type="ECO:0000256" key="5">
    <source>
        <dbReference type="ARBA" id="ARBA00022617"/>
    </source>
</evidence>
<comment type="caution">
    <text evidence="13">The sequence shown here is derived from an EMBL/GenBank/DDBJ whole genome shotgun (WGS) entry which is preliminary data.</text>
</comment>
<dbReference type="PRINTS" id="PR00464">
    <property type="entry name" value="EP450II"/>
</dbReference>
<evidence type="ECO:0000256" key="4">
    <source>
        <dbReference type="ARBA" id="ARBA00010617"/>
    </source>
</evidence>
<reference evidence="13 14" key="1">
    <citation type="journal article" date="2021" name="BMC Biol.">
        <title>Horizontally acquired antibacterial genes associated with adaptive radiation of ladybird beetles.</title>
        <authorList>
            <person name="Li H.S."/>
            <person name="Tang X.F."/>
            <person name="Huang Y.H."/>
            <person name="Xu Z.Y."/>
            <person name="Chen M.L."/>
            <person name="Du X.Y."/>
            <person name="Qiu B.Y."/>
            <person name="Chen P.T."/>
            <person name="Zhang W."/>
            <person name="Slipinski A."/>
            <person name="Escalona H.E."/>
            <person name="Waterhouse R.M."/>
            <person name="Zwick A."/>
            <person name="Pang H."/>
        </authorList>
    </citation>
    <scope>NUCLEOTIDE SEQUENCE [LARGE SCALE GENOMIC DNA]</scope>
    <source>
        <strain evidence="13">SYSU2018</strain>
    </source>
</reference>
<dbReference type="GO" id="GO:0004497">
    <property type="term" value="F:monooxygenase activity"/>
    <property type="evidence" value="ECO:0007669"/>
    <property type="project" value="UniProtKB-KW"/>
</dbReference>
<evidence type="ECO:0000256" key="9">
    <source>
        <dbReference type="ARBA" id="ARBA00023002"/>
    </source>
</evidence>
<dbReference type="SUPFAM" id="SSF48264">
    <property type="entry name" value="Cytochrome P450"/>
    <property type="match status" value="1"/>
</dbReference>
<evidence type="ECO:0000256" key="10">
    <source>
        <dbReference type="ARBA" id="ARBA00023004"/>
    </source>
</evidence>
<keyword evidence="10" id="KW-0408">Iron</keyword>
<dbReference type="GO" id="GO:0046872">
    <property type="term" value="F:metal ion binding"/>
    <property type="evidence" value="ECO:0007669"/>
    <property type="project" value="UniProtKB-KW"/>
</dbReference>
<evidence type="ECO:0000256" key="7">
    <source>
        <dbReference type="ARBA" id="ARBA00022824"/>
    </source>
</evidence>
<dbReference type="Proteomes" id="UP001516400">
    <property type="component" value="Unassembled WGS sequence"/>
</dbReference>
<dbReference type="EMBL" id="JABFTP020000124">
    <property type="protein sequence ID" value="KAL3280432.1"/>
    <property type="molecule type" value="Genomic_DNA"/>
</dbReference>
<keyword evidence="6" id="KW-0479">Metal-binding</keyword>
<evidence type="ECO:0000313" key="13">
    <source>
        <dbReference type="EMBL" id="KAL3280432.1"/>
    </source>
</evidence>
<evidence type="ECO:0008006" key="15">
    <source>
        <dbReference type="Google" id="ProtNLM"/>
    </source>
</evidence>
<dbReference type="PANTHER" id="PTHR24292">
    <property type="entry name" value="CYTOCHROME P450"/>
    <property type="match status" value="1"/>
</dbReference>
<dbReference type="InterPro" id="IPR050476">
    <property type="entry name" value="Insect_CytP450_Detox"/>
</dbReference>
<dbReference type="InterPro" id="IPR002402">
    <property type="entry name" value="Cyt_P450_E_grp-II"/>
</dbReference>
<keyword evidence="12" id="KW-0472">Membrane</keyword>
<evidence type="ECO:0000313" key="14">
    <source>
        <dbReference type="Proteomes" id="UP001516400"/>
    </source>
</evidence>
<accession>A0ABD2NP05</accession>
<evidence type="ECO:0000256" key="8">
    <source>
        <dbReference type="ARBA" id="ARBA00022848"/>
    </source>
</evidence>
<keyword evidence="14" id="KW-1185">Reference proteome</keyword>
<proteinExistence type="inferred from homology"/>
<keyword evidence="8" id="KW-0492">Microsome</keyword>
<keyword evidence="7" id="KW-0256">Endoplasmic reticulum</keyword>
<gene>
    <name evidence="13" type="ORF">HHI36_017914</name>
</gene>
<protein>
    <recommendedName>
        <fullName evidence="15">Cytochrome P450</fullName>
    </recommendedName>
</protein>
<evidence type="ECO:0000256" key="3">
    <source>
        <dbReference type="ARBA" id="ARBA00004406"/>
    </source>
</evidence>
<sequence>MKRGCLQQNAFADRDMDIYQTMKKKQLKHGGYYFVFSPFHIPMDLEVIKLILQTDFHHFVDSGMYINERYPLSTHLFNLPGNKWKLLRTKLSPTFTSGKMKMMFENLVECTVSLDKVIDKNLGTTVDIKDVLGRFTTDVIVSCAFGLSCNSLENPNNEFRKKGRALFLEKGLLEYIKYGLFFAIPNIMRFFNAKLIPPDNGFSSSSHTTKNRGQLVDDEKLKTEHITPDENAINMDEIVAQSLFFEAGKYPPLASLPRICTKDYKLPGTDLIIEKGVRIVIPVYGIQRDPDYYPNPEIFDPERFS</sequence>
<evidence type="ECO:0000256" key="2">
    <source>
        <dbReference type="ARBA" id="ARBA00004174"/>
    </source>
</evidence>
<dbReference type="PANTHER" id="PTHR24292:SF100">
    <property type="entry name" value="CYTOCHROME P450 6A16, ISOFORM B-RELATED"/>
    <property type="match status" value="1"/>
</dbReference>
<dbReference type="Pfam" id="PF00067">
    <property type="entry name" value="p450"/>
    <property type="match status" value="2"/>
</dbReference>
<evidence type="ECO:0000256" key="11">
    <source>
        <dbReference type="ARBA" id="ARBA00023033"/>
    </source>
</evidence>
<dbReference type="Gene3D" id="1.10.630.10">
    <property type="entry name" value="Cytochrome P450"/>
    <property type="match status" value="2"/>
</dbReference>